<gene>
    <name evidence="2" type="ORF">PILCRDRAFT_822107</name>
</gene>
<dbReference type="Proteomes" id="UP000054166">
    <property type="component" value="Unassembled WGS sequence"/>
</dbReference>
<reference evidence="2 3" key="1">
    <citation type="submission" date="2014-04" db="EMBL/GenBank/DDBJ databases">
        <authorList>
            <consortium name="DOE Joint Genome Institute"/>
            <person name="Kuo A."/>
            <person name="Tarkka M."/>
            <person name="Buscot F."/>
            <person name="Kohler A."/>
            <person name="Nagy L.G."/>
            <person name="Floudas D."/>
            <person name="Copeland A."/>
            <person name="Barry K.W."/>
            <person name="Cichocki N."/>
            <person name="Veneault-Fourrey C."/>
            <person name="LaButti K."/>
            <person name="Lindquist E.A."/>
            <person name="Lipzen A."/>
            <person name="Lundell T."/>
            <person name="Morin E."/>
            <person name="Murat C."/>
            <person name="Sun H."/>
            <person name="Tunlid A."/>
            <person name="Henrissat B."/>
            <person name="Grigoriev I.V."/>
            <person name="Hibbett D.S."/>
            <person name="Martin F."/>
            <person name="Nordberg H.P."/>
            <person name="Cantor M.N."/>
            <person name="Hua S.X."/>
        </authorList>
    </citation>
    <scope>NUCLEOTIDE SEQUENCE [LARGE SCALE GENOMIC DNA]</scope>
    <source>
        <strain evidence="2 3">F 1598</strain>
    </source>
</reference>
<dbReference type="OrthoDB" id="3230530at2759"/>
<reference evidence="3" key="2">
    <citation type="submission" date="2015-01" db="EMBL/GenBank/DDBJ databases">
        <title>Evolutionary Origins and Diversification of the Mycorrhizal Mutualists.</title>
        <authorList>
            <consortium name="DOE Joint Genome Institute"/>
            <consortium name="Mycorrhizal Genomics Consortium"/>
            <person name="Kohler A."/>
            <person name="Kuo A."/>
            <person name="Nagy L.G."/>
            <person name="Floudas D."/>
            <person name="Copeland A."/>
            <person name="Barry K.W."/>
            <person name="Cichocki N."/>
            <person name="Veneault-Fourrey C."/>
            <person name="LaButti K."/>
            <person name="Lindquist E.A."/>
            <person name="Lipzen A."/>
            <person name="Lundell T."/>
            <person name="Morin E."/>
            <person name="Murat C."/>
            <person name="Riley R."/>
            <person name="Ohm R."/>
            <person name="Sun H."/>
            <person name="Tunlid A."/>
            <person name="Henrissat B."/>
            <person name="Grigoriev I.V."/>
            <person name="Hibbett D.S."/>
            <person name="Martin F."/>
        </authorList>
    </citation>
    <scope>NUCLEOTIDE SEQUENCE [LARGE SCALE GENOMIC DNA]</scope>
    <source>
        <strain evidence="3">F 1598</strain>
    </source>
</reference>
<dbReference type="InParanoid" id="A0A0C3B3Q3"/>
<feature type="region of interest" description="Disordered" evidence="1">
    <location>
        <begin position="577"/>
        <end position="602"/>
    </location>
</feature>
<feature type="compositionally biased region" description="Basic residues" evidence="1">
    <location>
        <begin position="431"/>
        <end position="442"/>
    </location>
</feature>
<feature type="compositionally biased region" description="Basic and acidic residues" evidence="1">
    <location>
        <begin position="582"/>
        <end position="598"/>
    </location>
</feature>
<proteinExistence type="predicted"/>
<organism evidence="2 3">
    <name type="scientific">Piloderma croceum (strain F 1598)</name>
    <dbReference type="NCBI Taxonomy" id="765440"/>
    <lineage>
        <taxon>Eukaryota</taxon>
        <taxon>Fungi</taxon>
        <taxon>Dikarya</taxon>
        <taxon>Basidiomycota</taxon>
        <taxon>Agaricomycotina</taxon>
        <taxon>Agaricomycetes</taxon>
        <taxon>Agaricomycetidae</taxon>
        <taxon>Atheliales</taxon>
        <taxon>Atheliaceae</taxon>
        <taxon>Piloderma</taxon>
    </lineage>
</organism>
<keyword evidence="3" id="KW-1185">Reference proteome</keyword>
<dbReference type="AlphaFoldDB" id="A0A0C3B3Q3"/>
<dbReference type="STRING" id="765440.A0A0C3B3Q3"/>
<dbReference type="HOGENOM" id="CLU_014309_0_0_1"/>
<feature type="region of interest" description="Disordered" evidence="1">
    <location>
        <begin position="429"/>
        <end position="512"/>
    </location>
</feature>
<protein>
    <submittedName>
        <fullName evidence="2">Uncharacterized protein</fullName>
    </submittedName>
</protein>
<evidence type="ECO:0000313" key="2">
    <source>
        <dbReference type="EMBL" id="KIM80828.1"/>
    </source>
</evidence>
<feature type="compositionally biased region" description="Basic residues" evidence="1">
    <location>
        <begin position="491"/>
        <end position="501"/>
    </location>
</feature>
<evidence type="ECO:0000256" key="1">
    <source>
        <dbReference type="SAM" id="MobiDB-lite"/>
    </source>
</evidence>
<sequence>MVQLSLSFPKANPATRYFPYHGYLGLTPVRVEGVVRTKVEEDGKLLPAKSIAVSVRCYESRLGRVNAMATKVLVDYTQVLWSKSNEREWDDIGDMEYSFRITVPTNVAGHSTAHFQDYRIWWRVEACVTHLPVAGVGSRILRHFELPLIRYDHPPHPSTPSSPISYLGSQTTKPRAPTIRYRLSVPATPVGPQDLVSIPISLQPIDPRVSIRSANLIIERRIQLHETIASSSNPSPTLPITITPSSSPSHPKSHSAPSSYSSTHENAYHAITNSNHLSPYSSPASTDPSPSTSTVWNDEATRPLLSHSPSGLSSFPATHIPSKTITQSIAGVESSGNFAGDENGVWTKTLTLQWPTAKSQTRWAMGETMQTELASVKFIVRVKIVVSSPSGTESIDLEEQELNVVSTNEAERQLALSKYNELLCASYNTTHRSKSKSPRRTRREREVLPSPPQSPQDAALNIPIIPPLPKSADDSRAHGHTNRMSTPYGTKPKKKSHRRPHTSAGPSDMSNEFRIQSNPFERLKLEKEAVSHPVVDDVPMGVVTDSSGDDGIPTTPPSSFGWKRIVAPALSVTTGFQIGSPRSRDNVNDDRKLFDPRVDQPQARGWDDELTRIDLQNRRSSKDIFSIFKRKRVHVARDG</sequence>
<accession>A0A0C3B3Q3</accession>
<name>A0A0C3B3Q3_PILCF</name>
<dbReference type="EMBL" id="KN833002">
    <property type="protein sequence ID" value="KIM80828.1"/>
    <property type="molecule type" value="Genomic_DNA"/>
</dbReference>
<evidence type="ECO:0000313" key="3">
    <source>
        <dbReference type="Proteomes" id="UP000054166"/>
    </source>
</evidence>
<feature type="compositionally biased region" description="Low complexity" evidence="1">
    <location>
        <begin position="230"/>
        <end position="263"/>
    </location>
</feature>
<feature type="compositionally biased region" description="Low complexity" evidence="1">
    <location>
        <begin position="278"/>
        <end position="294"/>
    </location>
</feature>
<feature type="region of interest" description="Disordered" evidence="1">
    <location>
        <begin position="228"/>
        <end position="296"/>
    </location>
</feature>